<keyword evidence="4" id="KW-0378">Hydrolase</keyword>
<feature type="chain" id="PRO_5024440272" evidence="2">
    <location>
        <begin position="26"/>
        <end position="537"/>
    </location>
</feature>
<organism evidence="4 5">
    <name type="scientific">Desulfallas thermosapovorans DSM 6562</name>
    <dbReference type="NCBI Taxonomy" id="1121431"/>
    <lineage>
        <taxon>Bacteria</taxon>
        <taxon>Bacillati</taxon>
        <taxon>Bacillota</taxon>
        <taxon>Clostridia</taxon>
        <taxon>Eubacteriales</taxon>
        <taxon>Desulfallaceae</taxon>
        <taxon>Desulfallas</taxon>
    </lineage>
</organism>
<proteinExistence type="predicted"/>
<keyword evidence="4" id="KW-0645">Protease</keyword>
<keyword evidence="1" id="KW-0677">Repeat</keyword>
<dbReference type="Proteomes" id="UP000323166">
    <property type="component" value="Unassembled WGS sequence"/>
</dbReference>
<dbReference type="SUPFAM" id="SSF49464">
    <property type="entry name" value="Carboxypeptidase regulatory domain-like"/>
    <property type="match status" value="1"/>
</dbReference>
<dbReference type="GO" id="GO:0004180">
    <property type="term" value="F:carboxypeptidase activity"/>
    <property type="evidence" value="ECO:0007669"/>
    <property type="project" value="UniProtKB-KW"/>
</dbReference>
<dbReference type="Gene3D" id="2.60.40.1120">
    <property type="entry name" value="Carboxypeptidase-like, regulatory domain"/>
    <property type="match status" value="1"/>
</dbReference>
<keyword evidence="2" id="KW-0732">Signal</keyword>
<reference evidence="4 5" key="1">
    <citation type="submission" date="2019-07" db="EMBL/GenBank/DDBJ databases">
        <title>Genomic Encyclopedia of Type Strains, Phase I: the one thousand microbial genomes (KMG-I) project.</title>
        <authorList>
            <person name="Kyrpides N."/>
        </authorList>
    </citation>
    <scope>NUCLEOTIDE SEQUENCE [LARGE SCALE GENOMIC DNA]</scope>
    <source>
        <strain evidence="4 5">DSM 6562</strain>
    </source>
</reference>
<keyword evidence="5" id="KW-1185">Reference proteome</keyword>
<feature type="domain" description="SLH" evidence="3">
    <location>
        <begin position="83"/>
        <end position="146"/>
    </location>
</feature>
<feature type="signal peptide" evidence="2">
    <location>
        <begin position="1"/>
        <end position="25"/>
    </location>
</feature>
<dbReference type="EMBL" id="VNHM01000021">
    <property type="protein sequence ID" value="TYO93256.1"/>
    <property type="molecule type" value="Genomic_DNA"/>
</dbReference>
<evidence type="ECO:0000313" key="5">
    <source>
        <dbReference type="Proteomes" id="UP000323166"/>
    </source>
</evidence>
<sequence>MYGRKYLTVFLTMFMLLAVSGYAFAAGFKDVNNHWAEGQINKWAENGLAGGYADGTFKPNQQVSRAEFVALTNRAFHIDKKEAAVSFSDVKSSDWYASEVAAAKAAGYIGGYADGTFKPNNPITRQEVASILVRLLDIETTTEGLSVFADTAQISEWSRGNVGAVVKTGLMRGMPDNKFMPLKSITRAEAVVSLDRALEYVPGVTKPVEPKPLLETGLEGTVTYNGQPVKNAAVNIFKANSYEVLKEIETDSEGNFKIKLEPGKYDITAVTDWEVSFNNDITIVEQKMTRVDLLLTKAAVLSGELLDDNNRPVKKTTMYFTTNPTFVTVTDNDGKFKVPVYPNKTYKVRATDPDNKDEKPVVVKDKLEVKGVGNHNVGDIKASFDGEVIKIGGDGSGGVSGGDSNDQKEPKLKVNSVTFVVDDRQETVSGVNNVFTVDLTGYNDTDMFTELTVRATQNATRASITIMGETREINFNQGVASTTVKNLLGPLDTGEPGISLQSLRTLLKVANDIKITIYGENKDKETVEVEIILPAQK</sequence>
<dbReference type="PANTHER" id="PTHR43308">
    <property type="entry name" value="OUTER MEMBRANE PROTEIN ALPHA-RELATED"/>
    <property type="match status" value="1"/>
</dbReference>
<evidence type="ECO:0000313" key="4">
    <source>
        <dbReference type="EMBL" id="TYO93256.1"/>
    </source>
</evidence>
<dbReference type="PROSITE" id="PS51272">
    <property type="entry name" value="SLH"/>
    <property type="match status" value="3"/>
</dbReference>
<dbReference type="AlphaFoldDB" id="A0A5S4ZNE5"/>
<evidence type="ECO:0000259" key="3">
    <source>
        <dbReference type="PROSITE" id="PS51272"/>
    </source>
</evidence>
<evidence type="ECO:0000256" key="1">
    <source>
        <dbReference type="ARBA" id="ARBA00022737"/>
    </source>
</evidence>
<feature type="domain" description="SLH" evidence="3">
    <location>
        <begin position="23"/>
        <end position="82"/>
    </location>
</feature>
<dbReference type="PANTHER" id="PTHR43308:SF5">
    <property type="entry name" value="S-LAYER PROTEIN _ PEPTIDOGLYCAN ENDO-BETA-N-ACETYLGLUCOSAMINIDASE"/>
    <property type="match status" value="1"/>
</dbReference>
<keyword evidence="4" id="KW-0121">Carboxypeptidase</keyword>
<dbReference type="RefSeq" id="WP_166512717.1">
    <property type="nucleotide sequence ID" value="NZ_VNHM01000021.1"/>
</dbReference>
<comment type="caution">
    <text evidence="4">The sequence shown here is derived from an EMBL/GenBank/DDBJ whole genome shotgun (WGS) entry which is preliminary data.</text>
</comment>
<feature type="domain" description="SLH" evidence="3">
    <location>
        <begin position="148"/>
        <end position="208"/>
    </location>
</feature>
<protein>
    <submittedName>
        <fullName evidence="4">Carboxypeptidase family protein</fullName>
    </submittedName>
</protein>
<name>A0A5S4ZNE5_9FIRM</name>
<accession>A0A5S4ZNE5</accession>
<dbReference type="InterPro" id="IPR051465">
    <property type="entry name" value="Cell_Envelope_Struct_Comp"/>
</dbReference>
<dbReference type="Pfam" id="PF00395">
    <property type="entry name" value="SLH"/>
    <property type="match status" value="3"/>
</dbReference>
<gene>
    <name evidence="4" type="ORF">LX24_02785</name>
</gene>
<dbReference type="Pfam" id="PF13620">
    <property type="entry name" value="CarboxypepD_reg"/>
    <property type="match status" value="1"/>
</dbReference>
<evidence type="ECO:0000256" key="2">
    <source>
        <dbReference type="SAM" id="SignalP"/>
    </source>
</evidence>
<dbReference type="InterPro" id="IPR008969">
    <property type="entry name" value="CarboxyPept-like_regulatory"/>
</dbReference>
<dbReference type="InterPro" id="IPR001119">
    <property type="entry name" value="SLH_dom"/>
</dbReference>